<evidence type="ECO:0000259" key="3">
    <source>
        <dbReference type="Pfam" id="PF13947"/>
    </source>
</evidence>
<evidence type="ECO:0000313" key="5">
    <source>
        <dbReference type="Proteomes" id="UP000275267"/>
    </source>
</evidence>
<evidence type="ECO:0000256" key="2">
    <source>
        <dbReference type="ARBA" id="ARBA00022729"/>
    </source>
</evidence>
<evidence type="ECO:0000256" key="1">
    <source>
        <dbReference type="ARBA" id="ARBA00004167"/>
    </source>
</evidence>
<comment type="caution">
    <text evidence="4">The sequence shown here is derived from an EMBL/GenBank/DDBJ whole genome shotgun (WGS) entry which is preliminary data.</text>
</comment>
<proteinExistence type="predicted"/>
<dbReference type="GO" id="GO:0030247">
    <property type="term" value="F:polysaccharide binding"/>
    <property type="evidence" value="ECO:0007669"/>
    <property type="project" value="InterPro"/>
</dbReference>
<reference evidence="5" key="1">
    <citation type="journal article" date="2019" name="Nat. Commun.">
        <title>The genome of broomcorn millet.</title>
        <authorList>
            <person name="Zou C."/>
            <person name="Miki D."/>
            <person name="Li D."/>
            <person name="Tang Q."/>
            <person name="Xiao L."/>
            <person name="Rajput S."/>
            <person name="Deng P."/>
            <person name="Jia W."/>
            <person name="Huang R."/>
            <person name="Zhang M."/>
            <person name="Sun Y."/>
            <person name="Hu J."/>
            <person name="Fu X."/>
            <person name="Schnable P.S."/>
            <person name="Li F."/>
            <person name="Zhang H."/>
            <person name="Feng B."/>
            <person name="Zhu X."/>
            <person name="Liu R."/>
            <person name="Schnable J.C."/>
            <person name="Zhu J.-K."/>
            <person name="Zhang H."/>
        </authorList>
    </citation>
    <scope>NUCLEOTIDE SEQUENCE [LARGE SCALE GENOMIC DNA]</scope>
</reference>
<dbReference type="AlphaFoldDB" id="A0A3L6SAG2"/>
<keyword evidence="2" id="KW-0732">Signal</keyword>
<sequence length="207" mass="21270">MRAFTVSVTRPQLVLATAVAALVSSSQLLLLAAAADQIGRPGCPTVCGDVSVPYPFGISPECSLPGFILTCDTSRTPPRLSLGGDGTLQVTNISLDSATVRVSGPAIHISVPRTIITIAGNGTWGGPAWGLSDGGSYILSAPSNELIITGCNLFVGLRVTGDVRVINSCGTLCGSAPPVRTSRRGYKKCSGIGCCQTQFPPLPRPTT</sequence>
<dbReference type="PANTHER" id="PTHR33491">
    <property type="entry name" value="OSJNBA0016N04.9 PROTEIN"/>
    <property type="match status" value="1"/>
</dbReference>
<protein>
    <recommendedName>
        <fullName evidence="3">Wall-associated receptor kinase galacturonan-binding domain-containing protein</fullName>
    </recommendedName>
</protein>
<comment type="subcellular location">
    <subcellularLocation>
        <location evidence="1">Membrane</location>
        <topology evidence="1">Single-pass membrane protein</topology>
    </subcellularLocation>
</comment>
<name>A0A3L6SAG2_PANMI</name>
<dbReference type="STRING" id="4540.A0A3L6SAG2"/>
<dbReference type="GO" id="GO:0016020">
    <property type="term" value="C:membrane"/>
    <property type="evidence" value="ECO:0007669"/>
    <property type="project" value="UniProtKB-SubCell"/>
</dbReference>
<accession>A0A3L6SAG2</accession>
<feature type="domain" description="Wall-associated receptor kinase galacturonan-binding" evidence="3">
    <location>
        <begin position="43"/>
        <end position="103"/>
    </location>
</feature>
<dbReference type="OrthoDB" id="695333at2759"/>
<dbReference type="EMBL" id="PQIB02000005">
    <property type="protein sequence ID" value="RLN18000.1"/>
    <property type="molecule type" value="Genomic_DNA"/>
</dbReference>
<dbReference type="Pfam" id="PF13947">
    <property type="entry name" value="GUB_WAK_bind"/>
    <property type="match status" value="1"/>
</dbReference>
<evidence type="ECO:0000313" key="4">
    <source>
        <dbReference type="EMBL" id="RLN18000.1"/>
    </source>
</evidence>
<keyword evidence="5" id="KW-1185">Reference proteome</keyword>
<organism evidence="4 5">
    <name type="scientific">Panicum miliaceum</name>
    <name type="common">Proso millet</name>
    <name type="synonym">Broomcorn millet</name>
    <dbReference type="NCBI Taxonomy" id="4540"/>
    <lineage>
        <taxon>Eukaryota</taxon>
        <taxon>Viridiplantae</taxon>
        <taxon>Streptophyta</taxon>
        <taxon>Embryophyta</taxon>
        <taxon>Tracheophyta</taxon>
        <taxon>Spermatophyta</taxon>
        <taxon>Magnoliopsida</taxon>
        <taxon>Liliopsida</taxon>
        <taxon>Poales</taxon>
        <taxon>Poaceae</taxon>
        <taxon>PACMAD clade</taxon>
        <taxon>Panicoideae</taxon>
        <taxon>Panicodae</taxon>
        <taxon>Paniceae</taxon>
        <taxon>Panicinae</taxon>
        <taxon>Panicum</taxon>
        <taxon>Panicum sect. Panicum</taxon>
    </lineage>
</organism>
<gene>
    <name evidence="4" type="ORF">C2845_PM02G35550</name>
</gene>
<dbReference type="Proteomes" id="UP000275267">
    <property type="component" value="Unassembled WGS sequence"/>
</dbReference>
<dbReference type="InterPro" id="IPR025287">
    <property type="entry name" value="WAK_GUB"/>
</dbReference>